<keyword evidence="3 6" id="KW-0812">Transmembrane</keyword>
<dbReference type="PANTHER" id="PTHR43791:SF36">
    <property type="entry name" value="TRANSPORTER, PUTATIVE (AFU_ORTHOLOGUE AFUA_6G08340)-RELATED"/>
    <property type="match status" value="1"/>
</dbReference>
<accession>A0AAD5X6V1</accession>
<feature type="transmembrane region" description="Helical" evidence="6">
    <location>
        <begin position="155"/>
        <end position="177"/>
    </location>
</feature>
<dbReference type="FunFam" id="1.20.1250.20:FF:000013">
    <property type="entry name" value="MFS general substrate transporter"/>
    <property type="match status" value="1"/>
</dbReference>
<feature type="domain" description="Major facilitator superfamily (MFS) profile" evidence="7">
    <location>
        <begin position="29"/>
        <end position="438"/>
    </location>
</feature>
<dbReference type="GO" id="GO:0022857">
    <property type="term" value="F:transmembrane transporter activity"/>
    <property type="evidence" value="ECO:0007669"/>
    <property type="project" value="InterPro"/>
</dbReference>
<gene>
    <name evidence="8" type="ORF">HK097_003330</name>
</gene>
<feature type="transmembrane region" description="Helical" evidence="6">
    <location>
        <begin position="321"/>
        <end position="340"/>
    </location>
</feature>
<evidence type="ECO:0000259" key="7">
    <source>
        <dbReference type="PROSITE" id="PS50850"/>
    </source>
</evidence>
<feature type="transmembrane region" description="Helical" evidence="6">
    <location>
        <begin position="414"/>
        <end position="434"/>
    </location>
</feature>
<dbReference type="AlphaFoldDB" id="A0AAD5X6V1"/>
<evidence type="ECO:0000256" key="5">
    <source>
        <dbReference type="ARBA" id="ARBA00023136"/>
    </source>
</evidence>
<keyword evidence="9" id="KW-1185">Reference proteome</keyword>
<evidence type="ECO:0000256" key="6">
    <source>
        <dbReference type="SAM" id="Phobius"/>
    </source>
</evidence>
<dbReference type="FunFam" id="1.20.1250.20:FF:000018">
    <property type="entry name" value="MFS transporter permease"/>
    <property type="match status" value="1"/>
</dbReference>
<dbReference type="Pfam" id="PF07690">
    <property type="entry name" value="MFS_1"/>
    <property type="match status" value="1"/>
</dbReference>
<dbReference type="GO" id="GO:0016020">
    <property type="term" value="C:membrane"/>
    <property type="evidence" value="ECO:0007669"/>
    <property type="project" value="UniProtKB-SubCell"/>
</dbReference>
<feature type="transmembrane region" description="Helical" evidence="6">
    <location>
        <begin position="66"/>
        <end position="84"/>
    </location>
</feature>
<comment type="caution">
    <text evidence="8">The sequence shown here is derived from an EMBL/GenBank/DDBJ whole genome shotgun (WGS) entry which is preliminary data.</text>
</comment>
<dbReference type="EMBL" id="JADGJD010000178">
    <property type="protein sequence ID" value="KAJ3053814.1"/>
    <property type="molecule type" value="Genomic_DNA"/>
</dbReference>
<dbReference type="InterPro" id="IPR011701">
    <property type="entry name" value="MFS"/>
</dbReference>
<protein>
    <recommendedName>
        <fullName evidence="7">Major facilitator superfamily (MFS) profile domain-containing protein</fullName>
    </recommendedName>
</protein>
<feature type="transmembrane region" description="Helical" evidence="6">
    <location>
        <begin position="289"/>
        <end position="309"/>
    </location>
</feature>
<sequence length="478" mass="52851">MAPTFRVEEAGKPNALAEHRIVRKYDTHIMPWLVLLYIFQNLDKSAIGNAKLGGLVEHLHMKPIEYNWSVSIYFFGYLVMNAGPSLLAKVITPRRWIPLILMIWGAISMISAASKDAKDLMITRFFLGIFESGYFPCVMFYLPHFYKREEQAFRFGIFWLGTCIAGSTGGILAYFILQIKSQLHGWQSLFLIEGGLTVIAGAASYFFLPNVPREARFLTEEEKILADERLKDNKEPEGLSTLKWADVVAALKDWKLWSYVALDILFSSPLFSLLVFLPTIVNGLGFSALNAQLMVVPIYAVSTIASLLVTLSSDRFRDRGFHLAAVSFIAAIGFLVLTVVRSIAAQYVGAVIAGIGVFCSYPLGVSWLTTNFADNSTKRMVASAFMIGLGSLAGFASGFIYQAQDAPFYVPGNAINLASTFVCGVCSLGVRYFLHRANVGMDRADEKAAAEGIKSKDSVVTVTESGEVVEKKPFRYML</sequence>
<name>A0AAD5X6V1_9FUNG</name>
<dbReference type="InterPro" id="IPR020846">
    <property type="entry name" value="MFS_dom"/>
</dbReference>
<feature type="transmembrane region" description="Helical" evidence="6">
    <location>
        <begin position="189"/>
        <end position="208"/>
    </location>
</feature>
<keyword evidence="5 6" id="KW-0472">Membrane</keyword>
<dbReference type="Gene3D" id="1.20.1250.20">
    <property type="entry name" value="MFS general substrate transporter like domains"/>
    <property type="match status" value="2"/>
</dbReference>
<keyword evidence="4 6" id="KW-1133">Transmembrane helix</keyword>
<evidence type="ECO:0000256" key="4">
    <source>
        <dbReference type="ARBA" id="ARBA00022989"/>
    </source>
</evidence>
<evidence type="ECO:0000313" key="8">
    <source>
        <dbReference type="EMBL" id="KAJ3053814.1"/>
    </source>
</evidence>
<feature type="transmembrane region" description="Helical" evidence="6">
    <location>
        <begin position="96"/>
        <end position="113"/>
    </location>
</feature>
<proteinExistence type="predicted"/>
<feature type="transmembrane region" description="Helical" evidence="6">
    <location>
        <begin position="380"/>
        <end position="402"/>
    </location>
</feature>
<evidence type="ECO:0000256" key="3">
    <source>
        <dbReference type="ARBA" id="ARBA00022692"/>
    </source>
</evidence>
<evidence type="ECO:0000313" key="9">
    <source>
        <dbReference type="Proteomes" id="UP001212841"/>
    </source>
</evidence>
<dbReference type="PROSITE" id="PS50850">
    <property type="entry name" value="MFS"/>
    <property type="match status" value="1"/>
</dbReference>
<feature type="transmembrane region" description="Helical" evidence="6">
    <location>
        <begin position="256"/>
        <end position="277"/>
    </location>
</feature>
<dbReference type="Proteomes" id="UP001212841">
    <property type="component" value="Unassembled WGS sequence"/>
</dbReference>
<feature type="transmembrane region" description="Helical" evidence="6">
    <location>
        <begin position="125"/>
        <end position="143"/>
    </location>
</feature>
<feature type="transmembrane region" description="Helical" evidence="6">
    <location>
        <begin position="346"/>
        <end position="368"/>
    </location>
</feature>
<dbReference type="InterPro" id="IPR036259">
    <property type="entry name" value="MFS_trans_sf"/>
</dbReference>
<reference evidence="8" key="1">
    <citation type="submission" date="2020-05" db="EMBL/GenBank/DDBJ databases">
        <title>Phylogenomic resolution of chytrid fungi.</title>
        <authorList>
            <person name="Stajich J.E."/>
            <person name="Amses K."/>
            <person name="Simmons R."/>
            <person name="Seto K."/>
            <person name="Myers J."/>
            <person name="Bonds A."/>
            <person name="Quandt C.A."/>
            <person name="Barry K."/>
            <person name="Liu P."/>
            <person name="Grigoriev I."/>
            <person name="Longcore J.E."/>
            <person name="James T.Y."/>
        </authorList>
    </citation>
    <scope>NUCLEOTIDE SEQUENCE</scope>
    <source>
        <strain evidence="8">JEL0318</strain>
    </source>
</reference>
<evidence type="ECO:0000256" key="1">
    <source>
        <dbReference type="ARBA" id="ARBA00004141"/>
    </source>
</evidence>
<keyword evidence="2" id="KW-0813">Transport</keyword>
<evidence type="ECO:0000256" key="2">
    <source>
        <dbReference type="ARBA" id="ARBA00022448"/>
    </source>
</evidence>
<comment type="subcellular location">
    <subcellularLocation>
        <location evidence="1">Membrane</location>
        <topology evidence="1">Multi-pass membrane protein</topology>
    </subcellularLocation>
</comment>
<organism evidence="8 9">
    <name type="scientific">Rhizophlyctis rosea</name>
    <dbReference type="NCBI Taxonomy" id="64517"/>
    <lineage>
        <taxon>Eukaryota</taxon>
        <taxon>Fungi</taxon>
        <taxon>Fungi incertae sedis</taxon>
        <taxon>Chytridiomycota</taxon>
        <taxon>Chytridiomycota incertae sedis</taxon>
        <taxon>Chytridiomycetes</taxon>
        <taxon>Rhizophlyctidales</taxon>
        <taxon>Rhizophlyctidaceae</taxon>
        <taxon>Rhizophlyctis</taxon>
    </lineage>
</organism>
<dbReference type="SUPFAM" id="SSF103473">
    <property type="entry name" value="MFS general substrate transporter"/>
    <property type="match status" value="1"/>
</dbReference>
<dbReference type="PANTHER" id="PTHR43791">
    <property type="entry name" value="PERMEASE-RELATED"/>
    <property type="match status" value="1"/>
</dbReference>